<feature type="chain" id="PRO_5046511220" evidence="1">
    <location>
        <begin position="43"/>
        <end position="435"/>
    </location>
</feature>
<evidence type="ECO:0000313" key="4">
    <source>
        <dbReference type="Proteomes" id="UP001246372"/>
    </source>
</evidence>
<name>A0ABU3P9A1_9BURK</name>
<organism evidence="3 4">
    <name type="scientific">Roseateles aquae</name>
    <dbReference type="NCBI Taxonomy" id="3077235"/>
    <lineage>
        <taxon>Bacteria</taxon>
        <taxon>Pseudomonadati</taxon>
        <taxon>Pseudomonadota</taxon>
        <taxon>Betaproteobacteria</taxon>
        <taxon>Burkholderiales</taxon>
        <taxon>Sphaerotilaceae</taxon>
        <taxon>Roseateles</taxon>
    </lineage>
</organism>
<keyword evidence="1" id="KW-0732">Signal</keyword>
<dbReference type="Pfam" id="PF11958">
    <property type="entry name" value="DUF3472"/>
    <property type="match status" value="1"/>
</dbReference>
<feature type="signal peptide" evidence="1">
    <location>
        <begin position="1"/>
        <end position="42"/>
    </location>
</feature>
<feature type="domain" description="DUF5077" evidence="2">
    <location>
        <begin position="46"/>
        <end position="168"/>
    </location>
</feature>
<keyword evidence="4" id="KW-1185">Reference proteome</keyword>
<dbReference type="InterPro" id="IPR021862">
    <property type="entry name" value="DUF3472"/>
</dbReference>
<dbReference type="RefSeq" id="WP_315649577.1">
    <property type="nucleotide sequence ID" value="NZ_JAVXZY010000002.1"/>
</dbReference>
<proteinExistence type="predicted"/>
<dbReference type="InterPro" id="IPR031712">
    <property type="entry name" value="DUF5077"/>
</dbReference>
<evidence type="ECO:0000259" key="2">
    <source>
        <dbReference type="Pfam" id="PF16871"/>
    </source>
</evidence>
<sequence length="435" mass="46638">MFYFSTVAALSRTLSQRLSLTLRRSARWAALSLLGACALAQAASSVKLGGNAYITTTAPNGSETVSNSGLSGWTSSSAVISSYVRVAQPGSLTLALRATPASGTISYVRVSVAGSSFTVKLQPNGGAAFPVGTVNIGSAGYLRIDLQGISKNSSQYPAVQGFDLSGSASTGLVYANDASNFYWSRRGPSVHMGYTAPAQTEYFYNELTIPSGADPIGSYFMANGFGEGNFGIQVKSSTERWVLFSVWDPSSGRTTLTRKGPGVVDASFGGEGTGGQSYLVYPWVAGRTYAFINRVRPDGQGNTEYTAWFYPPETGQWRLIASFKRPNTTTWLTGPYSFAENFIDTQGYLGRKMLIGRQWAVNNQGVWTELRDGRFTTDATGNARQRLDYAGGIDAASGKFYLRMGGFFNDTVSAGQNFSRPTATSQPQVQLNLLP</sequence>
<reference evidence="3" key="1">
    <citation type="submission" date="2023-09" db="EMBL/GenBank/DDBJ databases">
        <title>Paucibacter sp. APW11 Genome sequencing and assembly.</title>
        <authorList>
            <person name="Kim I."/>
        </authorList>
    </citation>
    <scope>NUCLEOTIDE SEQUENCE</scope>
    <source>
        <strain evidence="3">APW11</strain>
    </source>
</reference>
<evidence type="ECO:0000256" key="1">
    <source>
        <dbReference type="SAM" id="SignalP"/>
    </source>
</evidence>
<gene>
    <name evidence="3" type="ORF">RQP53_07395</name>
</gene>
<dbReference type="EMBL" id="JAVXZY010000002">
    <property type="protein sequence ID" value="MDT8999088.1"/>
    <property type="molecule type" value="Genomic_DNA"/>
</dbReference>
<protein>
    <submittedName>
        <fullName evidence="3">DUF5077 domain-containing protein</fullName>
    </submittedName>
</protein>
<accession>A0ABU3P9A1</accession>
<dbReference type="Pfam" id="PF16871">
    <property type="entry name" value="DUF5077"/>
    <property type="match status" value="1"/>
</dbReference>
<dbReference type="Proteomes" id="UP001246372">
    <property type="component" value="Unassembled WGS sequence"/>
</dbReference>
<comment type="caution">
    <text evidence="3">The sequence shown here is derived from an EMBL/GenBank/DDBJ whole genome shotgun (WGS) entry which is preliminary data.</text>
</comment>
<evidence type="ECO:0000313" key="3">
    <source>
        <dbReference type="EMBL" id="MDT8999088.1"/>
    </source>
</evidence>